<dbReference type="EMBL" id="FBWC01000035">
    <property type="protein sequence ID" value="CUX65242.1"/>
    <property type="molecule type" value="Genomic_DNA"/>
</dbReference>
<dbReference type="InterPro" id="IPR003439">
    <property type="entry name" value="ABC_transporter-like_ATP-bd"/>
</dbReference>
<dbReference type="PANTHER" id="PTHR43790:SF9">
    <property type="entry name" value="GALACTOFURANOSE TRANSPORTER ATP-BINDING PROTEIN YTFR"/>
    <property type="match status" value="1"/>
</dbReference>
<keyword evidence="7" id="KW-0472">Membrane</keyword>
<organism evidence="9 10">
    <name type="scientific">Agrobacterium tumefaciens str. Kerr 14</name>
    <dbReference type="NCBI Taxonomy" id="1183424"/>
    <lineage>
        <taxon>Bacteria</taxon>
        <taxon>Pseudomonadati</taxon>
        <taxon>Pseudomonadota</taxon>
        <taxon>Alphaproteobacteria</taxon>
        <taxon>Hyphomicrobiales</taxon>
        <taxon>Rhizobiaceae</taxon>
        <taxon>Rhizobium/Agrobacterium group</taxon>
        <taxon>Agrobacterium</taxon>
        <taxon>Agrobacterium tumefaciens complex</taxon>
    </lineage>
</organism>
<keyword evidence="6 9" id="KW-0067">ATP-binding</keyword>
<proteinExistence type="inferred from homology"/>
<feature type="domain" description="ABC transporter" evidence="8">
    <location>
        <begin position="260"/>
        <end position="504"/>
    </location>
</feature>
<dbReference type="CDD" id="cd03215">
    <property type="entry name" value="ABC_Carb_Monos_II"/>
    <property type="match status" value="1"/>
</dbReference>
<keyword evidence="2" id="KW-0813">Transport</keyword>
<reference evidence="9 10" key="1">
    <citation type="submission" date="2016-01" db="EMBL/GenBank/DDBJ databases">
        <authorList>
            <person name="Oliw E.H."/>
        </authorList>
    </citation>
    <scope>NUCLEOTIDE SEQUENCE [LARGE SCALE GENOMIC DNA]</scope>
    <source>
        <strain evidence="9 10">Kerr 14</strain>
    </source>
</reference>
<keyword evidence="4" id="KW-0677">Repeat</keyword>
<evidence type="ECO:0000259" key="8">
    <source>
        <dbReference type="PROSITE" id="PS50893"/>
    </source>
</evidence>
<evidence type="ECO:0000313" key="10">
    <source>
        <dbReference type="Proteomes" id="UP000191897"/>
    </source>
</evidence>
<dbReference type="Proteomes" id="UP000191897">
    <property type="component" value="Unassembled WGS sequence"/>
</dbReference>
<dbReference type="Pfam" id="PF00005">
    <property type="entry name" value="ABC_tran"/>
    <property type="match status" value="2"/>
</dbReference>
<keyword evidence="5" id="KW-0547">Nucleotide-binding</keyword>
<evidence type="ECO:0000256" key="6">
    <source>
        <dbReference type="ARBA" id="ARBA00022840"/>
    </source>
</evidence>
<evidence type="ECO:0000256" key="1">
    <source>
        <dbReference type="ARBA" id="ARBA00005417"/>
    </source>
</evidence>
<dbReference type="AlphaFoldDB" id="A0A1S7SA76"/>
<evidence type="ECO:0000256" key="4">
    <source>
        <dbReference type="ARBA" id="ARBA00022737"/>
    </source>
</evidence>
<dbReference type="Gene3D" id="3.40.50.300">
    <property type="entry name" value="P-loop containing nucleotide triphosphate hydrolases"/>
    <property type="match status" value="2"/>
</dbReference>
<dbReference type="SUPFAM" id="SSF52540">
    <property type="entry name" value="P-loop containing nucleoside triphosphate hydrolases"/>
    <property type="match status" value="2"/>
</dbReference>
<evidence type="ECO:0000256" key="7">
    <source>
        <dbReference type="ARBA" id="ARBA00023136"/>
    </source>
</evidence>
<name>A0A1S7SA76_AGRTU</name>
<dbReference type="PANTHER" id="PTHR43790">
    <property type="entry name" value="CARBOHYDRATE TRANSPORT ATP-BINDING PROTEIN MG119-RELATED"/>
    <property type="match status" value="1"/>
</dbReference>
<protein>
    <submittedName>
        <fullName evidence="9">Ribose ABC transporter, ATP-binding protein</fullName>
    </submittedName>
</protein>
<gene>
    <name evidence="9" type="ORF">AGR4C_pa40032</name>
</gene>
<dbReference type="PROSITE" id="PS50893">
    <property type="entry name" value="ABC_TRANSPORTER_2"/>
    <property type="match status" value="2"/>
</dbReference>
<evidence type="ECO:0000256" key="3">
    <source>
        <dbReference type="ARBA" id="ARBA00022597"/>
    </source>
</evidence>
<comment type="similarity">
    <text evidence="1">Belongs to the ABC transporter superfamily.</text>
</comment>
<evidence type="ECO:0000256" key="5">
    <source>
        <dbReference type="ARBA" id="ARBA00022741"/>
    </source>
</evidence>
<dbReference type="InterPro" id="IPR003593">
    <property type="entry name" value="AAA+_ATPase"/>
</dbReference>
<dbReference type="CDD" id="cd03216">
    <property type="entry name" value="ABC_Carb_Monos_I"/>
    <property type="match status" value="1"/>
</dbReference>
<dbReference type="InterPro" id="IPR027417">
    <property type="entry name" value="P-loop_NTPase"/>
</dbReference>
<dbReference type="GO" id="GO:0005524">
    <property type="term" value="F:ATP binding"/>
    <property type="evidence" value="ECO:0007669"/>
    <property type="project" value="UniProtKB-KW"/>
</dbReference>
<dbReference type="PROSITE" id="PS00211">
    <property type="entry name" value="ABC_TRANSPORTER_1"/>
    <property type="match status" value="1"/>
</dbReference>
<feature type="domain" description="ABC transporter" evidence="8">
    <location>
        <begin position="5"/>
        <end position="246"/>
    </location>
</feature>
<keyword evidence="3" id="KW-0762">Sugar transport</keyword>
<dbReference type="RefSeq" id="WP_143242755.1">
    <property type="nucleotide sequence ID" value="NZ_LT009732.1"/>
</dbReference>
<dbReference type="SMART" id="SM00382">
    <property type="entry name" value="AAA"/>
    <property type="match status" value="2"/>
</dbReference>
<dbReference type="GO" id="GO:0016887">
    <property type="term" value="F:ATP hydrolysis activity"/>
    <property type="evidence" value="ECO:0007669"/>
    <property type="project" value="InterPro"/>
</dbReference>
<evidence type="ECO:0000256" key="2">
    <source>
        <dbReference type="ARBA" id="ARBA00022448"/>
    </source>
</evidence>
<dbReference type="InterPro" id="IPR017871">
    <property type="entry name" value="ABC_transporter-like_CS"/>
</dbReference>
<sequence length="506" mass="55403">MIDVLKIANVSKSYPGVQALSNVSVNLQANEVLGLIGQNGSGKSTLLKIMAGLEQPDEGHVVLRGQRVAIRSPLEAARLGIGMVYQEQSLITNLTVAENIFFDKPNAARKWGLYNWTKLNEAARMQLQKLDSHIPPDVVVEKLSFSDRQTVEFAKVLAVEEMIDEQLVILFDEPTSLLSSSEVDSLFTQITRLKERASVVFISHRMDEVLEISDRVHVMSNGISVAERTPGSTDHEELYSLMVGKKRAADYFLEEQRRPVPVDKVVLKVDGLNCPDCFRDVSLRAHKGEIVGITGVAGSGAEEVLRAIFGAEEGVTGEMVLNGLRRSVAAGPGSAIMRGIGYVPSERKAEGVIAGRTIMDNVVLTFGPEFGRRGLIDSRVEQWRALKLIAQLKTKAPSVAEYVERLSGGNQQKVSLAKWLMADRLQLLLLDHPTRGLDPGAKTDVFEAMRKLASGGLAIIFVADTLEETLGMADTVIVMRDGEISARFDNLYESKPAPELIVKAMV</sequence>
<evidence type="ECO:0000313" key="9">
    <source>
        <dbReference type="EMBL" id="CUX65242.1"/>
    </source>
</evidence>
<dbReference type="InterPro" id="IPR050107">
    <property type="entry name" value="ABC_carbohydrate_import_ATPase"/>
</dbReference>
<accession>A0A1S7SA76</accession>